<evidence type="ECO:0000313" key="1">
    <source>
        <dbReference type="EMBL" id="RRD31771.1"/>
    </source>
</evidence>
<dbReference type="SUPFAM" id="SSF52317">
    <property type="entry name" value="Class I glutamine amidotransferase-like"/>
    <property type="match status" value="1"/>
</dbReference>
<dbReference type="Pfam" id="PF07722">
    <property type="entry name" value="Peptidase_C26"/>
    <property type="match status" value="1"/>
</dbReference>
<keyword evidence="2" id="KW-1185">Reference proteome</keyword>
<dbReference type="InterPro" id="IPR011697">
    <property type="entry name" value="Peptidase_C26"/>
</dbReference>
<protein>
    <submittedName>
        <fullName evidence="1">Uncharacterized protein</fullName>
    </submittedName>
</protein>
<dbReference type="PROSITE" id="PS51273">
    <property type="entry name" value="GATASE_TYPE_1"/>
    <property type="match status" value="1"/>
</dbReference>
<gene>
    <name evidence="1" type="ORF">EII38_03190</name>
</gene>
<dbReference type="GO" id="GO:0016787">
    <property type="term" value="F:hydrolase activity"/>
    <property type="evidence" value="ECO:0007669"/>
    <property type="project" value="InterPro"/>
</dbReference>
<name>A0A3P1VC86_9STRE</name>
<dbReference type="RefSeq" id="WP_124776008.1">
    <property type="nucleotide sequence ID" value="NZ_RQZA01000002.1"/>
</dbReference>
<reference evidence="1 2" key="1">
    <citation type="submission" date="2018-11" db="EMBL/GenBank/DDBJ databases">
        <title>Genomes From Bacteria Associated with the Canine Oral Cavity: a Test Case for Automated Genome-Based Taxonomic Assignment.</title>
        <authorList>
            <person name="Coil D.A."/>
            <person name="Jospin G."/>
            <person name="Darling A.E."/>
            <person name="Wallis C."/>
            <person name="Davis I.J."/>
            <person name="Harris S."/>
            <person name="Eisen J.A."/>
            <person name="Holcombe L.J."/>
            <person name="O'Flynn C."/>
        </authorList>
    </citation>
    <scope>NUCLEOTIDE SEQUENCE [LARGE SCALE GENOMIC DNA]</scope>
    <source>
        <strain evidence="1 2">OH4621_COT-116</strain>
    </source>
</reference>
<dbReference type="STRING" id="1123309.GCA_000377005_01000"/>
<dbReference type="EMBL" id="RQZA01000002">
    <property type="protein sequence ID" value="RRD31771.1"/>
    <property type="molecule type" value="Genomic_DNA"/>
</dbReference>
<organism evidence="1 2">
    <name type="scientific">Streptococcus minor</name>
    <dbReference type="NCBI Taxonomy" id="229549"/>
    <lineage>
        <taxon>Bacteria</taxon>
        <taxon>Bacillati</taxon>
        <taxon>Bacillota</taxon>
        <taxon>Bacilli</taxon>
        <taxon>Lactobacillales</taxon>
        <taxon>Streptococcaceae</taxon>
        <taxon>Streptococcus</taxon>
    </lineage>
</organism>
<dbReference type="AlphaFoldDB" id="A0A3P1VC86"/>
<dbReference type="Proteomes" id="UP000281771">
    <property type="component" value="Unassembled WGS sequence"/>
</dbReference>
<dbReference type="InterPro" id="IPR029062">
    <property type="entry name" value="Class_I_gatase-like"/>
</dbReference>
<proteinExistence type="predicted"/>
<sequence length="70" mass="8134">MYPFNTRENSVSRLTREGLVATAHDPRDGTIESYESQGSQSILGIQWHPEFLVKHCTNHRRLFEYVVQSL</sequence>
<evidence type="ECO:0000313" key="2">
    <source>
        <dbReference type="Proteomes" id="UP000281771"/>
    </source>
</evidence>
<accession>A0A3P1VC86</accession>
<comment type="caution">
    <text evidence="1">The sequence shown here is derived from an EMBL/GenBank/DDBJ whole genome shotgun (WGS) entry which is preliminary data.</text>
</comment>
<dbReference type="Gene3D" id="3.40.50.880">
    <property type="match status" value="1"/>
</dbReference>